<reference evidence="6 7" key="1">
    <citation type="submission" date="2017-07" db="EMBL/GenBank/DDBJ databases">
        <title>Amycolatopsis alba DSM 44262 Genome sequencing and assembly.</title>
        <authorList>
            <person name="Kaur N."/>
            <person name="Mayilraj S."/>
        </authorList>
    </citation>
    <scope>NUCLEOTIDE SEQUENCE [LARGE SCALE GENOMIC DNA]</scope>
    <source>
        <strain evidence="6 7">DSM 44262</strain>
    </source>
</reference>
<dbReference type="NCBIfam" id="TIGR01409">
    <property type="entry name" value="TAT_signal_seq"/>
    <property type="match status" value="1"/>
</dbReference>
<keyword evidence="2" id="KW-0479">Metal-binding</keyword>
<evidence type="ECO:0000313" key="7">
    <source>
        <dbReference type="Proteomes" id="UP000215563"/>
    </source>
</evidence>
<dbReference type="GO" id="GO:0051537">
    <property type="term" value="F:2 iron, 2 sulfur cluster binding"/>
    <property type="evidence" value="ECO:0007669"/>
    <property type="project" value="UniProtKB-KW"/>
</dbReference>
<evidence type="ECO:0000256" key="2">
    <source>
        <dbReference type="ARBA" id="ARBA00022723"/>
    </source>
</evidence>
<dbReference type="InterPro" id="IPR036922">
    <property type="entry name" value="Rieske_2Fe-2S_sf"/>
</dbReference>
<sequence>MSAARKFVEDMLARRRVRRAKITEDDAADIRTAILLNSARSGGDRPDEEFVASLSARLAAEADGKPRVDTRRRFVQTTSVAAAAAAVGATVDHLLQTSPSLPEATIVPHDGQWRAVVSSTELAEGAVRPFDFGTVAGFVQRAGGEVHAVSGICTHLGCRLALDVATLRLNCPCHRTAFTVDGAVVFHQLPVAPPPLPRLEVRENSGNVEVLVPQRPV</sequence>
<evidence type="ECO:0000256" key="4">
    <source>
        <dbReference type="ARBA" id="ARBA00023014"/>
    </source>
</evidence>
<protein>
    <submittedName>
        <fullName evidence="6">2Fe-2S ferredoxin</fullName>
    </submittedName>
</protein>
<evidence type="ECO:0000259" key="5">
    <source>
        <dbReference type="PROSITE" id="PS51296"/>
    </source>
</evidence>
<keyword evidence="1" id="KW-0001">2Fe-2S</keyword>
<keyword evidence="4" id="KW-0411">Iron-sulfur</keyword>
<dbReference type="RefSeq" id="WP_020630099.1">
    <property type="nucleotide sequence ID" value="NZ_KB913032.1"/>
</dbReference>
<gene>
    <name evidence="6" type="ORF">CFP75_01965</name>
</gene>
<dbReference type="CDD" id="cd03467">
    <property type="entry name" value="Rieske"/>
    <property type="match status" value="1"/>
</dbReference>
<dbReference type="Pfam" id="PF00355">
    <property type="entry name" value="Rieske"/>
    <property type="match status" value="1"/>
</dbReference>
<evidence type="ECO:0000256" key="1">
    <source>
        <dbReference type="ARBA" id="ARBA00022714"/>
    </source>
</evidence>
<dbReference type="Proteomes" id="UP000215563">
    <property type="component" value="Unassembled WGS sequence"/>
</dbReference>
<accession>A0A229S853</accession>
<dbReference type="InterPro" id="IPR017941">
    <property type="entry name" value="Rieske_2Fe-2S"/>
</dbReference>
<dbReference type="AlphaFoldDB" id="A0A229S853"/>
<dbReference type="InterPro" id="IPR019546">
    <property type="entry name" value="TAT_signal_bac_arc"/>
</dbReference>
<evidence type="ECO:0000256" key="3">
    <source>
        <dbReference type="ARBA" id="ARBA00023004"/>
    </source>
</evidence>
<comment type="caution">
    <text evidence="6">The sequence shown here is derived from an EMBL/GenBank/DDBJ whole genome shotgun (WGS) entry which is preliminary data.</text>
</comment>
<keyword evidence="3" id="KW-0408">Iron</keyword>
<evidence type="ECO:0000313" key="6">
    <source>
        <dbReference type="EMBL" id="OXM54931.1"/>
    </source>
</evidence>
<dbReference type="PROSITE" id="PS51296">
    <property type="entry name" value="RIESKE"/>
    <property type="match status" value="1"/>
</dbReference>
<dbReference type="EMBL" id="NMQU01000008">
    <property type="protein sequence ID" value="OXM54931.1"/>
    <property type="molecule type" value="Genomic_DNA"/>
</dbReference>
<dbReference type="GO" id="GO:0016705">
    <property type="term" value="F:oxidoreductase activity, acting on paired donors, with incorporation or reduction of molecular oxygen"/>
    <property type="evidence" value="ECO:0007669"/>
    <property type="project" value="UniProtKB-ARBA"/>
</dbReference>
<dbReference type="SUPFAM" id="SSF50022">
    <property type="entry name" value="ISP domain"/>
    <property type="match status" value="1"/>
</dbReference>
<dbReference type="Gene3D" id="2.102.10.10">
    <property type="entry name" value="Rieske [2Fe-2S] iron-sulphur domain"/>
    <property type="match status" value="1"/>
</dbReference>
<dbReference type="GO" id="GO:0046872">
    <property type="term" value="F:metal ion binding"/>
    <property type="evidence" value="ECO:0007669"/>
    <property type="project" value="UniProtKB-KW"/>
</dbReference>
<feature type="domain" description="Rieske" evidence="5">
    <location>
        <begin position="113"/>
        <end position="210"/>
    </location>
</feature>
<dbReference type="GO" id="GO:0004497">
    <property type="term" value="F:monooxygenase activity"/>
    <property type="evidence" value="ECO:0007669"/>
    <property type="project" value="UniProtKB-ARBA"/>
</dbReference>
<name>A0A229S853_AMYAL</name>
<proteinExistence type="predicted"/>
<organism evidence="6 7">
    <name type="scientific">Amycolatopsis alba DSM 44262</name>
    <dbReference type="NCBI Taxonomy" id="1125972"/>
    <lineage>
        <taxon>Bacteria</taxon>
        <taxon>Bacillati</taxon>
        <taxon>Actinomycetota</taxon>
        <taxon>Actinomycetes</taxon>
        <taxon>Pseudonocardiales</taxon>
        <taxon>Pseudonocardiaceae</taxon>
        <taxon>Amycolatopsis</taxon>
    </lineage>
</organism>
<keyword evidence="7" id="KW-1185">Reference proteome</keyword>